<dbReference type="Proteomes" id="UP001500187">
    <property type="component" value="Unassembled WGS sequence"/>
</dbReference>
<gene>
    <name evidence="3" type="ORF">GCM10023352_18120</name>
</gene>
<reference evidence="4" key="1">
    <citation type="journal article" date="2019" name="Int. J. Syst. Evol. Microbiol.">
        <title>The Global Catalogue of Microorganisms (GCM) 10K type strain sequencing project: providing services to taxonomists for standard genome sequencing and annotation.</title>
        <authorList>
            <consortium name="The Broad Institute Genomics Platform"/>
            <consortium name="The Broad Institute Genome Sequencing Center for Infectious Disease"/>
            <person name="Wu L."/>
            <person name="Ma J."/>
        </authorList>
    </citation>
    <scope>NUCLEOTIDE SEQUENCE [LARGE SCALE GENOMIC DNA]</scope>
    <source>
        <strain evidence="4">JCM 18541</strain>
    </source>
</reference>
<keyword evidence="2" id="KW-0472">Membrane</keyword>
<keyword evidence="4" id="KW-1185">Reference proteome</keyword>
<evidence type="ECO:0000313" key="4">
    <source>
        <dbReference type="Proteomes" id="UP001500187"/>
    </source>
</evidence>
<evidence type="ECO:0000256" key="2">
    <source>
        <dbReference type="SAM" id="Phobius"/>
    </source>
</evidence>
<feature type="region of interest" description="Disordered" evidence="1">
    <location>
        <begin position="69"/>
        <end position="129"/>
    </location>
</feature>
<keyword evidence="2" id="KW-1133">Transmembrane helix</keyword>
<feature type="compositionally biased region" description="Polar residues" evidence="1">
    <location>
        <begin position="69"/>
        <end position="95"/>
    </location>
</feature>
<accession>A0ABP9BTF1</accession>
<organism evidence="3 4">
    <name type="scientific">Rothia endophytica</name>
    <dbReference type="NCBI Taxonomy" id="1324766"/>
    <lineage>
        <taxon>Bacteria</taxon>
        <taxon>Bacillati</taxon>
        <taxon>Actinomycetota</taxon>
        <taxon>Actinomycetes</taxon>
        <taxon>Micrococcales</taxon>
        <taxon>Micrococcaceae</taxon>
        <taxon>Rothia</taxon>
    </lineage>
</organism>
<evidence type="ECO:0000313" key="3">
    <source>
        <dbReference type="EMBL" id="GAA4798703.1"/>
    </source>
</evidence>
<dbReference type="EMBL" id="BAABKP010000004">
    <property type="protein sequence ID" value="GAA4798703.1"/>
    <property type="molecule type" value="Genomic_DNA"/>
</dbReference>
<sequence length="255" mass="28101">MNNGKDELEIFDHLEDEQEAPQQFRRINEAPAPSGKPRNGKRLIIAVILLLLLALGVWRFIQWNNSTSQTSEQITAPVTTSPSSEANTPSTSASYLNGDKPQAVEGRPAADPSAVTIAPASKPEVDTKDAESVMRGFITITNSRDSAEPNDFERVKEWVTPYSAIEDMSGFDAYGNDTADVLPAPVAVEKIEVKDPTGDQPRDTSIRRSRVLETTVLASTGQKLRLQWEVTTMMDEGENWKVTDAQLKNWQGVSE</sequence>
<comment type="caution">
    <text evidence="3">The sequence shown here is derived from an EMBL/GenBank/DDBJ whole genome shotgun (WGS) entry which is preliminary data.</text>
</comment>
<keyword evidence="2" id="KW-0812">Transmembrane</keyword>
<dbReference type="RefSeq" id="WP_345446683.1">
    <property type="nucleotide sequence ID" value="NZ_BAABKP010000004.1"/>
</dbReference>
<evidence type="ECO:0000256" key="1">
    <source>
        <dbReference type="SAM" id="MobiDB-lite"/>
    </source>
</evidence>
<feature type="transmembrane region" description="Helical" evidence="2">
    <location>
        <begin position="43"/>
        <end position="61"/>
    </location>
</feature>
<proteinExistence type="predicted"/>
<protein>
    <submittedName>
        <fullName evidence="3">Uncharacterized protein</fullName>
    </submittedName>
</protein>
<name>A0ABP9BTF1_9MICC</name>